<dbReference type="EMBL" id="BAABCM010000027">
    <property type="protein sequence ID" value="GAA3857505.1"/>
    <property type="molecule type" value="Genomic_DNA"/>
</dbReference>
<comment type="caution">
    <text evidence="1">The sequence shown here is derived from an EMBL/GenBank/DDBJ whole genome shotgun (WGS) entry which is preliminary data.</text>
</comment>
<evidence type="ECO:0000313" key="2">
    <source>
        <dbReference type="Proteomes" id="UP001501624"/>
    </source>
</evidence>
<keyword evidence="2" id="KW-1185">Reference proteome</keyword>
<organism evidence="1 2">
    <name type="scientific">Amycolatopsis tucumanensis</name>
    <dbReference type="NCBI Taxonomy" id="401106"/>
    <lineage>
        <taxon>Bacteria</taxon>
        <taxon>Bacillati</taxon>
        <taxon>Actinomycetota</taxon>
        <taxon>Actinomycetes</taxon>
        <taxon>Pseudonocardiales</taxon>
        <taxon>Pseudonocardiaceae</taxon>
        <taxon>Amycolatopsis</taxon>
    </lineage>
</organism>
<evidence type="ECO:0000313" key="1">
    <source>
        <dbReference type="EMBL" id="GAA3857505.1"/>
    </source>
</evidence>
<sequence>MLVVGEWPVAAAHPRECGVAATARAVPGAVLVVVAAGHQQPGPIRSLHPAPQVLGHILGDAQLRQHDDGCSAGGGASDQPVDLATLPLDVSGAHGDGALLLVAGQVELGEGPVGVAGGHEGVGGDQASERVGQAVVEDEAELRGPFAGQADPPGFVQPVGQPPRGCGGRHRGHRRQVWVIQRDRIAHPRLVGAALPERLGERVAVLGVEELRQAVGDDDRGNVVHRLQRGGEGMPHLR</sequence>
<dbReference type="Proteomes" id="UP001501624">
    <property type="component" value="Unassembled WGS sequence"/>
</dbReference>
<name>A0ABP7JXX5_9PSEU</name>
<gene>
    <name evidence="1" type="ORF">GCM10022380_88550</name>
</gene>
<protein>
    <submittedName>
        <fullName evidence="1">Uncharacterized protein</fullName>
    </submittedName>
</protein>
<proteinExistence type="predicted"/>
<reference evidence="2" key="1">
    <citation type="journal article" date="2019" name="Int. J. Syst. Evol. Microbiol.">
        <title>The Global Catalogue of Microorganisms (GCM) 10K type strain sequencing project: providing services to taxonomists for standard genome sequencing and annotation.</title>
        <authorList>
            <consortium name="The Broad Institute Genomics Platform"/>
            <consortium name="The Broad Institute Genome Sequencing Center for Infectious Disease"/>
            <person name="Wu L."/>
            <person name="Ma J."/>
        </authorList>
    </citation>
    <scope>NUCLEOTIDE SEQUENCE [LARGE SCALE GENOMIC DNA]</scope>
    <source>
        <strain evidence="2">JCM 17017</strain>
    </source>
</reference>
<accession>A0ABP7JXX5</accession>